<accession>A0ABX1ETL0</accession>
<dbReference type="EMBL" id="JAAVTX010000001">
    <property type="protein sequence ID" value="NKE43407.1"/>
    <property type="molecule type" value="Genomic_DNA"/>
</dbReference>
<gene>
    <name evidence="1" type="ORF">HB662_01360</name>
</gene>
<comment type="caution">
    <text evidence="1">The sequence shown here is derived from an EMBL/GenBank/DDBJ whole genome shotgun (WGS) entry which is preliminary data.</text>
</comment>
<name>A0ABX1ETL0_9PROT</name>
<dbReference type="SUPFAM" id="SSF47413">
    <property type="entry name" value="lambda repressor-like DNA-binding domains"/>
    <property type="match status" value="1"/>
</dbReference>
<evidence type="ECO:0000313" key="2">
    <source>
        <dbReference type="Proteomes" id="UP000765160"/>
    </source>
</evidence>
<protein>
    <recommendedName>
        <fullName evidence="3">HTH cro/C1-type domain-containing protein</fullName>
    </recommendedName>
</protein>
<dbReference type="Gene3D" id="1.10.260.40">
    <property type="entry name" value="lambda repressor-like DNA-binding domains"/>
    <property type="match status" value="1"/>
</dbReference>
<keyword evidence="2" id="KW-1185">Reference proteome</keyword>
<evidence type="ECO:0000313" key="1">
    <source>
        <dbReference type="EMBL" id="NKE43407.1"/>
    </source>
</evidence>
<organism evidence="1 2">
    <name type="scientific">Falsiroseomonas frigidaquae</name>
    <dbReference type="NCBI Taxonomy" id="487318"/>
    <lineage>
        <taxon>Bacteria</taxon>
        <taxon>Pseudomonadati</taxon>
        <taxon>Pseudomonadota</taxon>
        <taxon>Alphaproteobacteria</taxon>
        <taxon>Acetobacterales</taxon>
        <taxon>Roseomonadaceae</taxon>
        <taxon>Falsiroseomonas</taxon>
    </lineage>
</organism>
<dbReference type="Proteomes" id="UP000765160">
    <property type="component" value="Unassembled WGS sequence"/>
</dbReference>
<reference evidence="1 2" key="1">
    <citation type="submission" date="2020-03" db="EMBL/GenBank/DDBJ databases">
        <title>Roseomonas selenitidurans sp. nov. isolated from soil.</title>
        <authorList>
            <person name="Liu H."/>
        </authorList>
    </citation>
    <scope>NUCLEOTIDE SEQUENCE [LARGE SCALE GENOMIC DNA]</scope>
    <source>
        <strain evidence="1 2">JCM 15073</strain>
    </source>
</reference>
<dbReference type="RefSeq" id="WP_168046369.1">
    <property type="nucleotide sequence ID" value="NZ_JAATJR010000001.1"/>
</dbReference>
<evidence type="ECO:0008006" key="3">
    <source>
        <dbReference type="Google" id="ProtNLM"/>
    </source>
</evidence>
<dbReference type="InterPro" id="IPR010982">
    <property type="entry name" value="Lambda_DNA-bd_dom_sf"/>
</dbReference>
<proteinExistence type="predicted"/>
<sequence>MTHLSVECTFNLMTLAEYLAQPGKTAVAIAARCRVSHSTVLRWAENGVPAERLEAVAAATGIAAAELRPDLARVFARGAAPVAPAKVEAA</sequence>